<dbReference type="PROSITE" id="PS50003">
    <property type="entry name" value="PH_DOMAIN"/>
    <property type="match status" value="1"/>
</dbReference>
<dbReference type="InterPro" id="IPR011993">
    <property type="entry name" value="PH-like_dom_sf"/>
</dbReference>
<keyword evidence="1" id="KW-0597">Phosphoprotein</keyword>
<dbReference type="GO" id="GO:0005769">
    <property type="term" value="C:early endosome"/>
    <property type="evidence" value="ECO:0007669"/>
    <property type="project" value="UniProtKB-SubCell"/>
</dbReference>
<dbReference type="GO" id="GO:0001881">
    <property type="term" value="P:receptor recycling"/>
    <property type="evidence" value="ECO:0007669"/>
    <property type="project" value="UniProtKB-UniRule"/>
</dbReference>
<dbReference type="SUPFAM" id="SSF50729">
    <property type="entry name" value="PH domain-like"/>
    <property type="match status" value="1"/>
</dbReference>
<dbReference type="SMART" id="SM00233">
    <property type="entry name" value="PH"/>
    <property type="match status" value="1"/>
</dbReference>
<dbReference type="PANTHER" id="PTHR22902:SF54">
    <property type="entry name" value="SESQUIPEDALIAN"/>
    <property type="match status" value="1"/>
</dbReference>
<comment type="subcellular location">
    <subcellularLocation>
        <location evidence="1">Early endosome</location>
    </subcellularLocation>
    <subcellularLocation>
        <location evidence="1">Recycling endosome</location>
    </subcellularLocation>
    <subcellularLocation>
        <location evidence="1">Golgi apparatus</location>
        <location evidence="1">trans-Golgi network</location>
    </subcellularLocation>
    <subcellularLocation>
        <location evidence="1">Cytoplasmic vesicle</location>
        <location evidence="1">Clathrin-coated vesicle</location>
    </subcellularLocation>
</comment>
<keyword evidence="1" id="KW-0968">Cytoplasmic vesicle</keyword>
<organism evidence="3 5">
    <name type="scientific">Pelobates cultripes</name>
    <name type="common">Western spadefoot toad</name>
    <dbReference type="NCBI Taxonomy" id="61616"/>
    <lineage>
        <taxon>Eukaryota</taxon>
        <taxon>Metazoa</taxon>
        <taxon>Chordata</taxon>
        <taxon>Craniata</taxon>
        <taxon>Vertebrata</taxon>
        <taxon>Euteleostomi</taxon>
        <taxon>Amphibia</taxon>
        <taxon>Batrachia</taxon>
        <taxon>Anura</taxon>
        <taxon>Pelobatoidea</taxon>
        <taxon>Pelobatidae</taxon>
        <taxon>Pelobates</taxon>
    </lineage>
</organism>
<dbReference type="GO" id="GO:0005802">
    <property type="term" value="C:trans-Golgi network"/>
    <property type="evidence" value="ECO:0007669"/>
    <property type="project" value="UniProtKB-UniRule"/>
</dbReference>
<dbReference type="GO" id="GO:0042147">
    <property type="term" value="P:retrograde transport, endosome to Golgi"/>
    <property type="evidence" value="ECO:0007669"/>
    <property type="project" value="UniProtKB-UniRule"/>
</dbReference>
<name>A0AAD1SD23_PELCU</name>
<evidence type="ECO:0000313" key="5">
    <source>
        <dbReference type="Proteomes" id="UP001295444"/>
    </source>
</evidence>
<dbReference type="GO" id="GO:0007032">
    <property type="term" value="P:endosome organization"/>
    <property type="evidence" value="ECO:0007669"/>
    <property type="project" value="UniProtKB-UniRule"/>
</dbReference>
<dbReference type="EMBL" id="OW240916">
    <property type="protein sequence ID" value="CAH2295903.1"/>
    <property type="molecule type" value="Genomic_DNA"/>
</dbReference>
<dbReference type="AlphaFoldDB" id="A0AAD1SD23"/>
<keyword evidence="1" id="KW-0333">Golgi apparatus</keyword>
<evidence type="ECO:0000256" key="1">
    <source>
        <dbReference type="RuleBase" id="RU369082"/>
    </source>
</evidence>
<dbReference type="Pfam" id="PF00169">
    <property type="entry name" value="PH"/>
    <property type="match status" value="1"/>
</dbReference>
<dbReference type="GO" id="GO:0005829">
    <property type="term" value="C:cytosol"/>
    <property type="evidence" value="ECO:0007669"/>
    <property type="project" value="GOC"/>
</dbReference>
<dbReference type="InterPro" id="IPR045188">
    <property type="entry name" value="Boi1/Boi2-like"/>
</dbReference>
<proteinExistence type="inferred from homology"/>
<evidence type="ECO:0000259" key="2">
    <source>
        <dbReference type="PROSITE" id="PS50003"/>
    </source>
</evidence>
<keyword evidence="5" id="KW-1185">Reference proteome</keyword>
<comment type="similarity">
    <text evidence="1">Belongs to the sesquipedalian family.</text>
</comment>
<sequence length="275" mass="30904">MKLNEKNLVYYATCKSPVDKSGFLSKRGERHSAYHKRWFVLKGNMLFYYDNEESKEPVGVIILEGCRVELCESTEEYAFAIKFECTKSRAYILAADCQSSMESWVKALTKANFEYIRLVVKELQKQLAEVQKNPNLCSKARVLTDLNLINTSSHSESHIIPPNLQDCSLQKDNGCATWDNKQNNLCNGIQYGNRPKCQNTREIPDVVLGASDAHQLSSSNPLEAGSGPDQAHVPAEDEGISFSQLHHLFGEEIVDIRIKWTQTIPIANEACGVSE</sequence>
<evidence type="ECO:0000313" key="3">
    <source>
        <dbReference type="EMBL" id="CAH2295902.1"/>
    </source>
</evidence>
<dbReference type="PANTHER" id="PTHR22902">
    <property type="entry name" value="SESQUIPEDALIAN"/>
    <property type="match status" value="1"/>
</dbReference>
<dbReference type="GO" id="GO:0030136">
    <property type="term" value="C:clathrin-coated vesicle"/>
    <property type="evidence" value="ECO:0007669"/>
    <property type="project" value="UniProtKB-SubCell"/>
</dbReference>
<evidence type="ECO:0000313" key="4">
    <source>
        <dbReference type="EMBL" id="CAH2295903.1"/>
    </source>
</evidence>
<dbReference type="GO" id="GO:0055037">
    <property type="term" value="C:recycling endosome"/>
    <property type="evidence" value="ECO:0007669"/>
    <property type="project" value="UniProtKB-SubCell"/>
</dbReference>
<keyword evidence="1" id="KW-0967">Endosome</keyword>
<dbReference type="CDD" id="cd13288">
    <property type="entry name" value="PH_Ses"/>
    <property type="match status" value="1"/>
</dbReference>
<dbReference type="FunFam" id="2.30.29.30:FF:000567">
    <property type="entry name" value="PH domain-containing endocytic-trafficking adaptor 1"/>
    <property type="match status" value="1"/>
</dbReference>
<accession>A0AAD1SD23</accession>
<dbReference type="InterPro" id="IPR001849">
    <property type="entry name" value="PH_domain"/>
</dbReference>
<gene>
    <name evidence="4" type="ORF">PECUL_23A007451</name>
    <name evidence="3" type="ORF">PECUL_23A057938</name>
</gene>
<reference evidence="3" key="1">
    <citation type="submission" date="2022-03" db="EMBL/GenBank/DDBJ databases">
        <authorList>
            <person name="Alioto T."/>
            <person name="Alioto T."/>
            <person name="Gomez Garrido J."/>
        </authorList>
    </citation>
    <scope>NUCLEOTIDE SEQUENCE</scope>
</reference>
<dbReference type="EMBL" id="OW240916">
    <property type="protein sequence ID" value="CAH2295902.1"/>
    <property type="molecule type" value="Genomic_DNA"/>
</dbReference>
<dbReference type="Proteomes" id="UP001295444">
    <property type="component" value="Chromosome 05"/>
</dbReference>
<comment type="function">
    <text evidence="1">Plays a role in endocytic trafficking. Required for receptor recycling from endosomes, both to the trans-Golgi network and the plasma membrane.</text>
</comment>
<dbReference type="Gene3D" id="2.30.29.30">
    <property type="entry name" value="Pleckstrin-homology domain (PH domain)/Phosphotyrosine-binding domain (PTB)"/>
    <property type="match status" value="1"/>
</dbReference>
<feature type="domain" description="PH" evidence="2">
    <location>
        <begin position="17"/>
        <end position="113"/>
    </location>
</feature>
<protein>
    <recommendedName>
        <fullName evidence="1">Sesquipedalian</fullName>
        <shortName evidence="1">Ses</shortName>
    </recommendedName>
    <alternativeName>
        <fullName evidence="1">PH domain-containing endocytic trafficking adaptor</fullName>
    </alternativeName>
</protein>